<dbReference type="InterPro" id="IPR005119">
    <property type="entry name" value="LysR_subst-bd"/>
</dbReference>
<dbReference type="InterPro" id="IPR036388">
    <property type="entry name" value="WH-like_DNA-bd_sf"/>
</dbReference>
<feature type="transmembrane region" description="Helical" evidence="5">
    <location>
        <begin position="229"/>
        <end position="249"/>
    </location>
</feature>
<evidence type="ECO:0000256" key="1">
    <source>
        <dbReference type="ARBA" id="ARBA00009437"/>
    </source>
</evidence>
<keyword evidence="4" id="KW-0804">Transcription</keyword>
<evidence type="ECO:0000313" key="8">
    <source>
        <dbReference type="Proteomes" id="UP001156641"/>
    </source>
</evidence>
<name>A0ABQ6A6Y6_9PROT</name>
<evidence type="ECO:0000256" key="4">
    <source>
        <dbReference type="ARBA" id="ARBA00023163"/>
    </source>
</evidence>
<dbReference type="PANTHER" id="PTHR30346:SF17">
    <property type="entry name" value="LYSR FAMILY TRANSCRIPTIONAL REGULATOR"/>
    <property type="match status" value="1"/>
</dbReference>
<organism evidence="7 8">
    <name type="scientific">Acidocella aquatica</name>
    <dbReference type="NCBI Taxonomy" id="1922313"/>
    <lineage>
        <taxon>Bacteria</taxon>
        <taxon>Pseudomonadati</taxon>
        <taxon>Pseudomonadota</taxon>
        <taxon>Alphaproteobacteria</taxon>
        <taxon>Acetobacterales</taxon>
        <taxon>Acidocellaceae</taxon>
        <taxon>Acidocella</taxon>
    </lineage>
</organism>
<reference evidence="8" key="1">
    <citation type="journal article" date="2019" name="Int. J. Syst. Evol. Microbiol.">
        <title>The Global Catalogue of Microorganisms (GCM) 10K type strain sequencing project: providing services to taxonomists for standard genome sequencing and annotation.</title>
        <authorList>
            <consortium name="The Broad Institute Genomics Platform"/>
            <consortium name="The Broad Institute Genome Sequencing Center for Infectious Disease"/>
            <person name="Wu L."/>
            <person name="Ma J."/>
        </authorList>
    </citation>
    <scope>NUCLEOTIDE SEQUENCE [LARGE SCALE GENOMIC DNA]</scope>
    <source>
        <strain evidence="8">NBRC 112502</strain>
    </source>
</reference>
<dbReference type="PANTHER" id="PTHR30346">
    <property type="entry name" value="TRANSCRIPTIONAL DUAL REGULATOR HCAR-RELATED"/>
    <property type="match status" value="1"/>
</dbReference>
<comment type="similarity">
    <text evidence="1">Belongs to the LysR transcriptional regulatory family.</text>
</comment>
<dbReference type="SUPFAM" id="SSF46785">
    <property type="entry name" value="Winged helix' DNA-binding domain"/>
    <property type="match status" value="1"/>
</dbReference>
<dbReference type="Pfam" id="PF00126">
    <property type="entry name" value="HTH_1"/>
    <property type="match status" value="1"/>
</dbReference>
<evidence type="ECO:0000313" key="7">
    <source>
        <dbReference type="EMBL" id="GLR67065.1"/>
    </source>
</evidence>
<evidence type="ECO:0000256" key="5">
    <source>
        <dbReference type="SAM" id="Phobius"/>
    </source>
</evidence>
<sequence>MELHQLRCFEMVAEELHFARAADRLGMTQSAVSRTVMALEALLGARLFNRSKRSSVTLTTTGALFLPEARLILRQAERGEMVGKRAGRGEIGRIEIGYVASAALAGTVSDFVRRYRAVAPGVDVHLRELETPRQIEEIATGRLDIGFIRARMHYPVEIKVFHLKRDPLLIALQADHPLARKKALSPADLAGIPLLVPHFGEEAGFLTRIQELGRAGGFRPVIMEPVRDFLTVITIVAAGLGFGLVPVSVGNLRIPGTVLRPVRGLDLSSDLVLATRHAEASPAVRQFIALLGNQAPPR</sequence>
<dbReference type="InterPro" id="IPR036390">
    <property type="entry name" value="WH_DNA-bd_sf"/>
</dbReference>
<dbReference type="Pfam" id="PF03466">
    <property type="entry name" value="LysR_substrate"/>
    <property type="match status" value="1"/>
</dbReference>
<gene>
    <name evidence="7" type="ORF">GCM10010909_17460</name>
</gene>
<dbReference type="Gene3D" id="3.40.190.10">
    <property type="entry name" value="Periplasmic binding protein-like II"/>
    <property type="match status" value="2"/>
</dbReference>
<dbReference type="PRINTS" id="PR00039">
    <property type="entry name" value="HTHLYSR"/>
</dbReference>
<dbReference type="PROSITE" id="PS50931">
    <property type="entry name" value="HTH_LYSR"/>
    <property type="match status" value="1"/>
</dbReference>
<dbReference type="RefSeq" id="WP_284257778.1">
    <property type="nucleotide sequence ID" value="NZ_BSOS01000049.1"/>
</dbReference>
<feature type="domain" description="HTH lysR-type" evidence="6">
    <location>
        <begin position="1"/>
        <end position="59"/>
    </location>
</feature>
<keyword evidence="5" id="KW-1133">Transmembrane helix</keyword>
<comment type="caution">
    <text evidence="7">The sequence shown here is derived from an EMBL/GenBank/DDBJ whole genome shotgun (WGS) entry which is preliminary data.</text>
</comment>
<accession>A0ABQ6A6Y6</accession>
<evidence type="ECO:0000256" key="2">
    <source>
        <dbReference type="ARBA" id="ARBA00023015"/>
    </source>
</evidence>
<dbReference type="InterPro" id="IPR000847">
    <property type="entry name" value="LysR_HTH_N"/>
</dbReference>
<keyword evidence="5" id="KW-0812">Transmembrane</keyword>
<dbReference type="CDD" id="cd08414">
    <property type="entry name" value="PBP2_LTTR_aromatics_like"/>
    <property type="match status" value="1"/>
</dbReference>
<keyword evidence="5" id="KW-0472">Membrane</keyword>
<dbReference type="SUPFAM" id="SSF53850">
    <property type="entry name" value="Periplasmic binding protein-like II"/>
    <property type="match status" value="1"/>
</dbReference>
<keyword evidence="2" id="KW-0805">Transcription regulation</keyword>
<evidence type="ECO:0000259" key="6">
    <source>
        <dbReference type="PROSITE" id="PS50931"/>
    </source>
</evidence>
<keyword evidence="8" id="KW-1185">Reference proteome</keyword>
<keyword evidence="3" id="KW-0238">DNA-binding</keyword>
<dbReference type="EMBL" id="BSOS01000049">
    <property type="protein sequence ID" value="GLR67065.1"/>
    <property type="molecule type" value="Genomic_DNA"/>
</dbReference>
<dbReference type="Proteomes" id="UP001156641">
    <property type="component" value="Unassembled WGS sequence"/>
</dbReference>
<dbReference type="Gene3D" id="1.10.10.10">
    <property type="entry name" value="Winged helix-like DNA-binding domain superfamily/Winged helix DNA-binding domain"/>
    <property type="match status" value="1"/>
</dbReference>
<proteinExistence type="inferred from homology"/>
<protein>
    <submittedName>
        <fullName evidence="7">LysR family transcriptional regulator</fullName>
    </submittedName>
</protein>
<evidence type="ECO:0000256" key="3">
    <source>
        <dbReference type="ARBA" id="ARBA00023125"/>
    </source>
</evidence>